<dbReference type="Gene3D" id="3.30.70.100">
    <property type="match status" value="1"/>
</dbReference>
<organism evidence="2 3">
    <name type="scientific">Nocardia jiangsuensis</name>
    <dbReference type="NCBI Taxonomy" id="1691563"/>
    <lineage>
        <taxon>Bacteria</taxon>
        <taxon>Bacillati</taxon>
        <taxon>Actinomycetota</taxon>
        <taxon>Actinomycetes</taxon>
        <taxon>Mycobacteriales</taxon>
        <taxon>Nocardiaceae</taxon>
        <taxon>Nocardia</taxon>
    </lineage>
</organism>
<sequence>MIVHTLRFSFRPETTDDQRERVLALMRRTASVESVSFGTVGQGLGDADGYTHGYVVGIADLAALERYLHDPVHLAGDPEIVPHFARLAVGPDVSDDPDPALQAKIEALSAAKIAKYPEWAALMGTIPEVRIY</sequence>
<dbReference type="Proteomes" id="UP001595696">
    <property type="component" value="Unassembled WGS sequence"/>
</dbReference>
<dbReference type="SUPFAM" id="SSF54909">
    <property type="entry name" value="Dimeric alpha+beta barrel"/>
    <property type="match status" value="1"/>
</dbReference>
<gene>
    <name evidence="2" type="ORF">ACFO0B_22500</name>
</gene>
<dbReference type="PROSITE" id="PS51502">
    <property type="entry name" value="S_R_A_B_BARREL"/>
    <property type="match status" value="1"/>
</dbReference>
<dbReference type="InterPro" id="IPR013097">
    <property type="entry name" value="Dabb"/>
</dbReference>
<comment type="caution">
    <text evidence="2">The sequence shown here is derived from an EMBL/GenBank/DDBJ whole genome shotgun (WGS) entry which is preliminary data.</text>
</comment>
<dbReference type="SMART" id="SM00886">
    <property type="entry name" value="Dabb"/>
    <property type="match status" value="1"/>
</dbReference>
<evidence type="ECO:0000313" key="3">
    <source>
        <dbReference type="Proteomes" id="UP001595696"/>
    </source>
</evidence>
<evidence type="ECO:0000259" key="1">
    <source>
        <dbReference type="PROSITE" id="PS51502"/>
    </source>
</evidence>
<evidence type="ECO:0000313" key="2">
    <source>
        <dbReference type="EMBL" id="MFC3964767.1"/>
    </source>
</evidence>
<dbReference type="RefSeq" id="WP_378614517.1">
    <property type="nucleotide sequence ID" value="NZ_JBHSAX010000017.1"/>
</dbReference>
<protein>
    <submittedName>
        <fullName evidence="2">Dabb family protein</fullName>
    </submittedName>
</protein>
<dbReference type="EMBL" id="JBHSAX010000017">
    <property type="protein sequence ID" value="MFC3964767.1"/>
    <property type="molecule type" value="Genomic_DNA"/>
</dbReference>
<keyword evidence="3" id="KW-1185">Reference proteome</keyword>
<name>A0ABV8DXC1_9NOCA</name>
<accession>A0ABV8DXC1</accession>
<dbReference type="InterPro" id="IPR011008">
    <property type="entry name" value="Dimeric_a/b-barrel"/>
</dbReference>
<proteinExistence type="predicted"/>
<reference evidence="3" key="1">
    <citation type="journal article" date="2019" name="Int. J. Syst. Evol. Microbiol.">
        <title>The Global Catalogue of Microorganisms (GCM) 10K type strain sequencing project: providing services to taxonomists for standard genome sequencing and annotation.</title>
        <authorList>
            <consortium name="The Broad Institute Genomics Platform"/>
            <consortium name="The Broad Institute Genome Sequencing Center for Infectious Disease"/>
            <person name="Wu L."/>
            <person name="Ma J."/>
        </authorList>
    </citation>
    <scope>NUCLEOTIDE SEQUENCE [LARGE SCALE GENOMIC DNA]</scope>
    <source>
        <strain evidence="3">CGMCC 4.7330</strain>
    </source>
</reference>
<dbReference type="Pfam" id="PF07876">
    <property type="entry name" value="Dabb"/>
    <property type="match status" value="1"/>
</dbReference>
<feature type="domain" description="Stress-response A/B barrel" evidence="1">
    <location>
        <begin position="2"/>
        <end position="93"/>
    </location>
</feature>